<evidence type="ECO:0000313" key="1">
    <source>
        <dbReference type="EMBL" id="GAI12675.1"/>
    </source>
</evidence>
<reference evidence="1" key="1">
    <citation type="journal article" date="2014" name="Front. Microbiol.">
        <title>High frequency of phylogenetically diverse reductive dehalogenase-homologous genes in deep subseafloor sedimentary metagenomes.</title>
        <authorList>
            <person name="Kawai M."/>
            <person name="Futagami T."/>
            <person name="Toyoda A."/>
            <person name="Takaki Y."/>
            <person name="Nishi S."/>
            <person name="Hori S."/>
            <person name="Arai W."/>
            <person name="Tsubouchi T."/>
            <person name="Morono Y."/>
            <person name="Uchiyama I."/>
            <person name="Ito T."/>
            <person name="Fujiyama A."/>
            <person name="Inagaki F."/>
            <person name="Takami H."/>
        </authorList>
    </citation>
    <scope>NUCLEOTIDE SEQUENCE</scope>
    <source>
        <strain evidence="1">Expedition CK06-06</strain>
    </source>
</reference>
<dbReference type="EMBL" id="BARV01006421">
    <property type="protein sequence ID" value="GAI12675.1"/>
    <property type="molecule type" value="Genomic_DNA"/>
</dbReference>
<gene>
    <name evidence="1" type="ORF">S06H3_13159</name>
</gene>
<name>X1MDB6_9ZZZZ</name>
<dbReference type="AlphaFoldDB" id="X1MDB6"/>
<sequence>MRCGCIAISKVQCDGCHRFLEYGERYLVIDDVGEQSQRFCLDCCLSRGYASYKTEKGEKIITFFPGD</sequence>
<accession>X1MDB6</accession>
<proteinExistence type="predicted"/>
<protein>
    <submittedName>
        <fullName evidence="1">Uncharacterized protein</fullName>
    </submittedName>
</protein>
<organism evidence="1">
    <name type="scientific">marine sediment metagenome</name>
    <dbReference type="NCBI Taxonomy" id="412755"/>
    <lineage>
        <taxon>unclassified sequences</taxon>
        <taxon>metagenomes</taxon>
        <taxon>ecological metagenomes</taxon>
    </lineage>
</organism>
<comment type="caution">
    <text evidence="1">The sequence shown here is derived from an EMBL/GenBank/DDBJ whole genome shotgun (WGS) entry which is preliminary data.</text>
</comment>